<dbReference type="Gene3D" id="3.40.630.30">
    <property type="match status" value="1"/>
</dbReference>
<accession>A0A9W9R1T9</accession>
<organism evidence="3 4">
    <name type="scientific">Penicillium brevicompactum</name>
    <dbReference type="NCBI Taxonomy" id="5074"/>
    <lineage>
        <taxon>Eukaryota</taxon>
        <taxon>Fungi</taxon>
        <taxon>Dikarya</taxon>
        <taxon>Ascomycota</taxon>
        <taxon>Pezizomycotina</taxon>
        <taxon>Eurotiomycetes</taxon>
        <taxon>Eurotiomycetidae</taxon>
        <taxon>Eurotiales</taxon>
        <taxon>Aspergillaceae</taxon>
        <taxon>Penicillium</taxon>
    </lineage>
</organism>
<dbReference type="Pfam" id="PF13508">
    <property type="entry name" value="Acetyltransf_7"/>
    <property type="match status" value="1"/>
</dbReference>
<dbReference type="EMBL" id="JAPZBQ010000002">
    <property type="protein sequence ID" value="KAJ5345632.1"/>
    <property type="molecule type" value="Genomic_DNA"/>
</dbReference>
<dbReference type="PANTHER" id="PTHR42791">
    <property type="entry name" value="GNAT FAMILY ACETYLTRANSFERASE"/>
    <property type="match status" value="1"/>
</dbReference>
<proteinExistence type="predicted"/>
<dbReference type="PANTHER" id="PTHR42791:SF17">
    <property type="entry name" value="ACETYLTRANSFERASE, GNAT FAMILY FAMILY (AFU_ORTHOLOGUE AFUA_8G05690)"/>
    <property type="match status" value="1"/>
</dbReference>
<evidence type="ECO:0000313" key="3">
    <source>
        <dbReference type="EMBL" id="KAJ5350584.1"/>
    </source>
</evidence>
<evidence type="ECO:0000313" key="2">
    <source>
        <dbReference type="EMBL" id="KAJ5345632.1"/>
    </source>
</evidence>
<evidence type="ECO:0000313" key="4">
    <source>
        <dbReference type="Proteomes" id="UP001148299"/>
    </source>
</evidence>
<name>A0A9W9R1T9_PENBR</name>
<dbReference type="EMBL" id="JAPZBR010000006">
    <property type="protein sequence ID" value="KAJ5350584.1"/>
    <property type="molecule type" value="Genomic_DNA"/>
</dbReference>
<keyword evidence="4" id="KW-1185">Reference proteome</keyword>
<dbReference type="AlphaFoldDB" id="A0A9W9R1T9"/>
<dbReference type="SUPFAM" id="SSF55729">
    <property type="entry name" value="Acyl-CoA N-acyltransferases (Nat)"/>
    <property type="match status" value="1"/>
</dbReference>
<protein>
    <recommendedName>
        <fullName evidence="1">N-acetyltransferase domain-containing protein</fullName>
    </recommendedName>
</protein>
<dbReference type="OrthoDB" id="2115692at2759"/>
<reference evidence="3" key="1">
    <citation type="submission" date="2022-12" db="EMBL/GenBank/DDBJ databases">
        <authorList>
            <person name="Petersen C."/>
        </authorList>
    </citation>
    <scope>NUCLEOTIDE SEQUENCE</scope>
    <source>
        <strain evidence="2">IBT 35673</strain>
        <strain evidence="3">IBT 35675</strain>
    </source>
</reference>
<comment type="caution">
    <text evidence="3">The sequence shown here is derived from an EMBL/GenBank/DDBJ whole genome shotgun (WGS) entry which is preliminary data.</text>
</comment>
<dbReference type="GO" id="GO:0016747">
    <property type="term" value="F:acyltransferase activity, transferring groups other than amino-acyl groups"/>
    <property type="evidence" value="ECO:0007669"/>
    <property type="project" value="InterPro"/>
</dbReference>
<dbReference type="Proteomes" id="UP001148299">
    <property type="component" value="Unassembled WGS sequence"/>
</dbReference>
<evidence type="ECO:0000259" key="1">
    <source>
        <dbReference type="PROSITE" id="PS51186"/>
    </source>
</evidence>
<gene>
    <name evidence="2" type="ORF">N7452_003636</name>
    <name evidence="3" type="ORF">N7541_008311</name>
</gene>
<reference evidence="3" key="2">
    <citation type="journal article" date="2023" name="IMA Fungus">
        <title>Comparative genomic study of the Penicillium genus elucidates a diverse pangenome and 15 lateral gene transfer events.</title>
        <authorList>
            <person name="Petersen C."/>
            <person name="Sorensen T."/>
            <person name="Nielsen M.R."/>
            <person name="Sondergaard T.E."/>
            <person name="Sorensen J.L."/>
            <person name="Fitzpatrick D.A."/>
            <person name="Frisvad J.C."/>
            <person name="Nielsen K.L."/>
        </authorList>
    </citation>
    <scope>NUCLEOTIDE SEQUENCE</scope>
    <source>
        <strain evidence="2">IBT 35673</strain>
        <strain evidence="3">IBT 35675</strain>
    </source>
</reference>
<feature type="domain" description="N-acetyltransferase" evidence="1">
    <location>
        <begin position="51"/>
        <end position="196"/>
    </location>
</feature>
<dbReference type="InterPro" id="IPR000182">
    <property type="entry name" value="GNAT_dom"/>
</dbReference>
<sequence length="196" mass="22409">MALRIEPATVEDIPEITELWFTVFNDPVMSHMMPDTLAVRQWFSDTNTTDMHTKPYQKYLKVIDPSRTEAGRPRIAAYAKWDLSMASERGPRFAPWHPEQPGPDCDAFFGAMEEKRQRLYGDRKNFYLDMLATRPEYRRRGAGSMLIRWGCEVADREGAGIYIDASKAGAPLYAKHGFVDHSDPAVESEIASMMRN</sequence>
<dbReference type="Proteomes" id="UP001147695">
    <property type="component" value="Unassembled WGS sequence"/>
</dbReference>
<dbReference type="CDD" id="cd04301">
    <property type="entry name" value="NAT_SF"/>
    <property type="match status" value="1"/>
</dbReference>
<dbReference type="InterPro" id="IPR052523">
    <property type="entry name" value="Trichothecene_AcTrans"/>
</dbReference>
<dbReference type="InterPro" id="IPR016181">
    <property type="entry name" value="Acyl_CoA_acyltransferase"/>
</dbReference>
<dbReference type="PROSITE" id="PS51186">
    <property type="entry name" value="GNAT"/>
    <property type="match status" value="1"/>
</dbReference>